<feature type="domain" description="Cyanophage baseplate Pam3 plug gp18" evidence="1">
    <location>
        <begin position="7"/>
        <end position="83"/>
    </location>
</feature>
<keyword evidence="3" id="KW-1185">Reference proteome</keyword>
<protein>
    <submittedName>
        <fullName evidence="2">Virion structural protein</fullName>
    </submittedName>
</protein>
<name>A0AAX4MX39_9CAUD</name>
<proteinExistence type="predicted"/>
<dbReference type="InterPro" id="IPR054252">
    <property type="entry name" value="Pam3_gp18"/>
</dbReference>
<dbReference type="EMBL" id="PP496413">
    <property type="protein sequence ID" value="WYV99015.1"/>
    <property type="molecule type" value="Genomic_DNA"/>
</dbReference>
<reference evidence="2 3" key="1">
    <citation type="submission" date="2024-03" db="EMBL/GenBank/DDBJ databases">
        <title>Isolation and characterization of a phage collection against Pseudomonas putida.</title>
        <authorList>
            <person name="Brauer A."/>
            <person name="Rosendahl S."/>
            <person name="Kangsep A."/>
            <person name="Rikberg R."/>
            <person name="Lewanczyk A.C."/>
            <person name="Horak R."/>
            <person name="Tamman H."/>
        </authorList>
    </citation>
    <scope>NUCLEOTIDE SEQUENCE [LARGE SCALE GENOMIC DNA]</scope>
</reference>
<evidence type="ECO:0000313" key="3">
    <source>
        <dbReference type="Proteomes" id="UP001438490"/>
    </source>
</evidence>
<dbReference type="Proteomes" id="UP001438490">
    <property type="component" value="Segment"/>
</dbReference>
<organism evidence="2 3">
    <name type="scientific">Pseudomonas phage vB_PpuM-Amme-3</name>
    <dbReference type="NCBI Taxonomy" id="3132617"/>
    <lineage>
        <taxon>Viruses</taxon>
        <taxon>Duplodnaviria</taxon>
        <taxon>Heunggongvirae</taxon>
        <taxon>Uroviricota</taxon>
        <taxon>Caudoviricetes</taxon>
        <taxon>Vandenendeviridae</taxon>
        <taxon>Gorskivirinae</taxon>
        <taxon>Tartuvirus</taxon>
        <taxon>Tartuvirus amme3</taxon>
    </lineage>
</organism>
<dbReference type="Pfam" id="PF22479">
    <property type="entry name" value="Pam3_gp18"/>
    <property type="match status" value="1"/>
</dbReference>
<evidence type="ECO:0000313" key="2">
    <source>
        <dbReference type="EMBL" id="WYV99015.1"/>
    </source>
</evidence>
<sequence>MTTTVYVELPLYNERNYTYGVSLEGRSYVLSFYWNRKAKQWFMDLRLEERTPILLGQALVPQYPMFVDYNLEEIGMTGYFELLPVNVALSSKVGEEMSVVPEFFKLYYVYLKEV</sequence>
<gene>
    <name evidence="2" type="ORF">Amme3_00019</name>
</gene>
<accession>A0AAX4MX39</accession>
<evidence type="ECO:0000259" key="1">
    <source>
        <dbReference type="Pfam" id="PF22479"/>
    </source>
</evidence>